<evidence type="ECO:0000256" key="1">
    <source>
        <dbReference type="SAM" id="Phobius"/>
    </source>
</evidence>
<sequence length="126" mass="14044">MNQPTNGRVRDARSLKKLELIWFLSLLSVAAAVILLLSLTGATTPETAVTIVAWTFVPAAGIVSVWVRRQRQRANSMALDDVRERIDVEAVRSVKASKGEVRAVKELRRQEPRLSLKDAAELVRQL</sequence>
<evidence type="ECO:0000313" key="2">
    <source>
        <dbReference type="EMBL" id="MCH6162953.1"/>
    </source>
</evidence>
<protein>
    <submittedName>
        <fullName evidence="2">Uncharacterized protein</fullName>
    </submittedName>
</protein>
<gene>
    <name evidence="2" type="ORF">MMA15_21940</name>
</gene>
<feature type="transmembrane region" description="Helical" evidence="1">
    <location>
        <begin position="48"/>
        <end position="67"/>
    </location>
</feature>
<dbReference type="EMBL" id="JAKWJU010000002">
    <property type="protein sequence ID" value="MCH6162953.1"/>
    <property type="molecule type" value="Genomic_DNA"/>
</dbReference>
<reference evidence="2" key="2">
    <citation type="journal article" date="2023" name="Int. J. Syst. Evol. Microbiol.">
        <title>Streptomyces marispadix sp. nov., isolated from marine beach sediment of the Northern Coast of Portugal.</title>
        <authorList>
            <person name="dos Santos J.D.N."/>
            <person name="Vitorino I.R."/>
            <person name="Kallscheuer N."/>
            <person name="Srivastava A."/>
            <person name="Krautwurst S."/>
            <person name="Marz M."/>
            <person name="Jogler C."/>
            <person name="Lobo Da Cunha A."/>
            <person name="Catita J."/>
            <person name="Goncalves H."/>
            <person name="Gonzalez I."/>
            <person name="Reyes F."/>
            <person name="Lage O.M."/>
        </authorList>
    </citation>
    <scope>NUCLEOTIDE SEQUENCE</scope>
    <source>
        <strain evidence="2">M600PL45_2</strain>
    </source>
</reference>
<dbReference type="RefSeq" id="WP_241061823.1">
    <property type="nucleotide sequence ID" value="NZ_JAKWJU010000002.1"/>
</dbReference>
<evidence type="ECO:0000313" key="3">
    <source>
        <dbReference type="Proteomes" id="UP001166784"/>
    </source>
</evidence>
<name>A0ABS9T3C4_9ACTN</name>
<keyword evidence="1" id="KW-1133">Transmembrane helix</keyword>
<keyword evidence="3" id="KW-1185">Reference proteome</keyword>
<proteinExistence type="predicted"/>
<comment type="caution">
    <text evidence="2">The sequence shown here is derived from an EMBL/GenBank/DDBJ whole genome shotgun (WGS) entry which is preliminary data.</text>
</comment>
<organism evidence="2 3">
    <name type="scientific">Streptomyces marispadix</name>
    <dbReference type="NCBI Taxonomy" id="2922868"/>
    <lineage>
        <taxon>Bacteria</taxon>
        <taxon>Bacillati</taxon>
        <taxon>Actinomycetota</taxon>
        <taxon>Actinomycetes</taxon>
        <taxon>Kitasatosporales</taxon>
        <taxon>Streptomycetaceae</taxon>
        <taxon>Streptomyces</taxon>
    </lineage>
</organism>
<keyword evidence="1" id="KW-0472">Membrane</keyword>
<dbReference type="Proteomes" id="UP001166784">
    <property type="component" value="Unassembled WGS sequence"/>
</dbReference>
<reference evidence="2" key="1">
    <citation type="submission" date="2022-03" db="EMBL/GenBank/DDBJ databases">
        <authorList>
            <person name="Santos J.D.N."/>
            <person name="Kallscheuer N."/>
            <person name="Jogler C."/>
            <person name="Lage O.M."/>
        </authorList>
    </citation>
    <scope>NUCLEOTIDE SEQUENCE</scope>
    <source>
        <strain evidence="2">M600PL45_2</strain>
    </source>
</reference>
<accession>A0ABS9T3C4</accession>
<keyword evidence="1" id="KW-0812">Transmembrane</keyword>
<feature type="transmembrane region" description="Helical" evidence="1">
    <location>
        <begin position="20"/>
        <end position="42"/>
    </location>
</feature>